<evidence type="ECO:0000259" key="2">
    <source>
        <dbReference type="Pfam" id="PF12802"/>
    </source>
</evidence>
<dbReference type="Gene3D" id="1.10.10.10">
    <property type="entry name" value="Winged helix-like DNA-binding domain superfamily/Winged helix DNA-binding domain"/>
    <property type="match status" value="1"/>
</dbReference>
<dbReference type="RefSeq" id="WP_350274040.1">
    <property type="nucleotide sequence ID" value="NZ_CP158165.1"/>
</dbReference>
<dbReference type="PROSITE" id="PS01125">
    <property type="entry name" value="ROK"/>
    <property type="match status" value="1"/>
</dbReference>
<sequence>MEVRRTTVRDMRRSNRSVILTCIYREGPLSRQELTVRTSLSAASVSNLVAELIAEGVVEEAGSVESEGGRPRVLLRVAQEFRYVAGAEVGETRVRVELFDLAMNVLARADHPISSPTPAEVVKHVLEGLSSVVAASGVRTERILGLGVAVSGVVEDNAVVDAQTLGWDAVPLAAMLAEGTEIPVHVDNGANMLGQAEMWFGAGRGATDAVVALVGSGVGSALVAGGSSYRGARSSAGEWGHMTIEYGGRRCRCGALGCLEAYVGAEGVLDRYRLAGGSADGDEEAAFVEVLEAASSGVEPAATVVSDTIGYLAAGFANLVNLVNPERIVLGGWAGLLLGEQYLDELRAEVGKHALRRPYEQVSIVLCELGRDAVALGAATLPVVRLLRDGGAVR</sequence>
<dbReference type="Pfam" id="PF00480">
    <property type="entry name" value="ROK"/>
    <property type="match status" value="1"/>
</dbReference>
<dbReference type="InterPro" id="IPR036388">
    <property type="entry name" value="WH-like_DNA-bd_sf"/>
</dbReference>
<dbReference type="PANTHER" id="PTHR18964">
    <property type="entry name" value="ROK (REPRESSOR, ORF, KINASE) FAMILY"/>
    <property type="match status" value="1"/>
</dbReference>
<gene>
    <name evidence="3" type="ORF">ABN611_21700</name>
</gene>
<reference evidence="3" key="1">
    <citation type="submission" date="2024-06" db="EMBL/GenBank/DDBJ databases">
        <title>Kribbella sp. strain HUAS MG21 genome sequences.</title>
        <authorList>
            <person name="Mo P."/>
        </authorList>
    </citation>
    <scope>NUCLEOTIDE SEQUENCE</scope>
    <source>
        <strain evidence="3">HUAS MG21</strain>
    </source>
</reference>
<comment type="similarity">
    <text evidence="1">Belongs to the ROK (NagC/XylR) family.</text>
</comment>
<dbReference type="EMBL" id="CP158165">
    <property type="protein sequence ID" value="XBV21177.1"/>
    <property type="molecule type" value="Genomic_DNA"/>
</dbReference>
<dbReference type="InterPro" id="IPR000835">
    <property type="entry name" value="HTH_MarR-typ"/>
</dbReference>
<name>A0AAU7T2V7_9ACTN</name>
<feature type="domain" description="HTH marR-type" evidence="2">
    <location>
        <begin position="19"/>
        <end position="61"/>
    </location>
</feature>
<dbReference type="AlphaFoldDB" id="A0AAU7T2V7"/>
<dbReference type="SUPFAM" id="SSF46785">
    <property type="entry name" value="Winged helix' DNA-binding domain"/>
    <property type="match status" value="1"/>
</dbReference>
<dbReference type="InterPro" id="IPR036390">
    <property type="entry name" value="WH_DNA-bd_sf"/>
</dbReference>
<evidence type="ECO:0000313" key="3">
    <source>
        <dbReference type="EMBL" id="XBV21177.1"/>
    </source>
</evidence>
<dbReference type="Pfam" id="PF12802">
    <property type="entry name" value="MarR_2"/>
    <property type="match status" value="1"/>
</dbReference>
<evidence type="ECO:0000256" key="1">
    <source>
        <dbReference type="ARBA" id="ARBA00006479"/>
    </source>
</evidence>
<proteinExistence type="inferred from homology"/>
<dbReference type="InterPro" id="IPR049874">
    <property type="entry name" value="ROK_cs"/>
</dbReference>
<protein>
    <submittedName>
        <fullName evidence="3">ROK family transcriptional regulator</fullName>
    </submittedName>
</protein>
<dbReference type="Gene3D" id="3.30.420.40">
    <property type="match status" value="2"/>
</dbReference>
<dbReference type="PANTHER" id="PTHR18964:SF149">
    <property type="entry name" value="BIFUNCTIONAL UDP-N-ACETYLGLUCOSAMINE 2-EPIMERASE_N-ACETYLMANNOSAMINE KINASE"/>
    <property type="match status" value="1"/>
</dbReference>
<dbReference type="SUPFAM" id="SSF53067">
    <property type="entry name" value="Actin-like ATPase domain"/>
    <property type="match status" value="1"/>
</dbReference>
<organism evidence="3">
    <name type="scientific">Kribbella sp. HUAS MG21</name>
    <dbReference type="NCBI Taxonomy" id="3160966"/>
    <lineage>
        <taxon>Bacteria</taxon>
        <taxon>Bacillati</taxon>
        <taxon>Actinomycetota</taxon>
        <taxon>Actinomycetes</taxon>
        <taxon>Propionibacteriales</taxon>
        <taxon>Kribbellaceae</taxon>
        <taxon>Kribbella</taxon>
    </lineage>
</organism>
<dbReference type="InterPro" id="IPR043129">
    <property type="entry name" value="ATPase_NBD"/>
</dbReference>
<accession>A0AAU7T2V7</accession>
<dbReference type="InterPro" id="IPR000600">
    <property type="entry name" value="ROK"/>
</dbReference>